<feature type="transmembrane region" description="Helical" evidence="5">
    <location>
        <begin position="198"/>
        <end position="217"/>
    </location>
</feature>
<feature type="transmembrane region" description="Helical" evidence="5">
    <location>
        <begin position="389"/>
        <end position="413"/>
    </location>
</feature>
<feature type="transmembrane region" description="Helical" evidence="5">
    <location>
        <begin position="265"/>
        <end position="287"/>
    </location>
</feature>
<dbReference type="InterPro" id="IPR020846">
    <property type="entry name" value="MFS_dom"/>
</dbReference>
<evidence type="ECO:0000313" key="7">
    <source>
        <dbReference type="EMBL" id="GLK88085.1"/>
    </source>
</evidence>
<feature type="transmembrane region" description="Helical" evidence="5">
    <location>
        <begin position="44"/>
        <end position="63"/>
    </location>
</feature>
<dbReference type="PANTHER" id="PTHR23501">
    <property type="entry name" value="MAJOR FACILITATOR SUPERFAMILY"/>
    <property type="match status" value="1"/>
</dbReference>
<dbReference type="PANTHER" id="PTHR23501:SF197">
    <property type="entry name" value="COMD"/>
    <property type="match status" value="1"/>
</dbReference>
<evidence type="ECO:0000256" key="2">
    <source>
        <dbReference type="ARBA" id="ARBA00022692"/>
    </source>
</evidence>
<feature type="transmembrane region" description="Helical" evidence="5">
    <location>
        <begin position="100"/>
        <end position="121"/>
    </location>
</feature>
<feature type="transmembrane region" description="Helical" evidence="5">
    <location>
        <begin position="354"/>
        <end position="377"/>
    </location>
</feature>
<dbReference type="Gene3D" id="1.20.1250.20">
    <property type="entry name" value="MFS general substrate transporter like domains"/>
    <property type="match status" value="1"/>
</dbReference>
<accession>A0A9W6K5I4</accession>
<feature type="transmembrane region" description="Helical" evidence="5">
    <location>
        <begin position="133"/>
        <end position="155"/>
    </location>
</feature>
<dbReference type="SUPFAM" id="SSF103473">
    <property type="entry name" value="MFS general substrate transporter"/>
    <property type="match status" value="1"/>
</dbReference>
<reference evidence="7" key="2">
    <citation type="submission" date="2023-01" db="EMBL/GenBank/DDBJ databases">
        <authorList>
            <person name="Sun Q."/>
            <person name="Evtushenko L."/>
        </authorList>
    </citation>
    <scope>NUCLEOTIDE SEQUENCE</scope>
    <source>
        <strain evidence="7">VKM B-2935</strain>
    </source>
</reference>
<feature type="transmembrane region" description="Helical" evidence="5">
    <location>
        <begin position="443"/>
        <end position="462"/>
    </location>
</feature>
<sequence length="477" mass="50563">MLTPTQLRQILMGLMLGIFLSALDQTIVAVALPEIALQLPGSEVLAWVVSAYMLAMTISTPFFGKLGDLFGRRRLLLLSIALFVFASVLCALAQDMWQLVGARALQGVGAGGMVATTQALIGDLIAPAERGRYQAWFSGMFALASLIGPPLGGLLSNQLSWRWVFWINLPIGLLAIWLSQRRLAGLPEKRRKAQLDYLGGVLLLLGLGSLLLLITRLGQERQWLTLENAVGLGIAVLGLLLFVLQERRATEPVIPMELFRIGPVRAGWCLLFFANFQAVALAVLFPLHAHAQGGAGTGASQLMAIAIGAPLGAFIGGRMSARLGRYKPLILSGNLLLPVALVALAFLPPSLEMLSLPLLACCGVALGLQFPTSMVAVQSAAPVSHLGVVTAACGMFRGLGGALGVTLLSSLLWHLLPGIDPEHISASLGQVSSEQLSVAFRDLLLLDAAIAAIPLLIALLMADHRLRHHLPAGANAE</sequence>
<feature type="transmembrane region" description="Helical" evidence="5">
    <location>
        <begin position="223"/>
        <end position="244"/>
    </location>
</feature>
<feature type="transmembrane region" description="Helical" evidence="5">
    <location>
        <begin position="12"/>
        <end position="32"/>
    </location>
</feature>
<comment type="caution">
    <text evidence="7">The sequence shown here is derived from an EMBL/GenBank/DDBJ whole genome shotgun (WGS) entry which is preliminary data.</text>
</comment>
<feature type="transmembrane region" description="Helical" evidence="5">
    <location>
        <begin position="329"/>
        <end position="348"/>
    </location>
</feature>
<feature type="transmembrane region" description="Helical" evidence="5">
    <location>
        <begin position="75"/>
        <end position="94"/>
    </location>
</feature>
<dbReference type="InterPro" id="IPR011701">
    <property type="entry name" value="MFS"/>
</dbReference>
<gene>
    <name evidence="7" type="ORF">GCM10017655_11470</name>
</gene>
<dbReference type="Pfam" id="PF07690">
    <property type="entry name" value="MFS_1"/>
    <property type="match status" value="1"/>
</dbReference>
<feature type="transmembrane region" description="Helical" evidence="5">
    <location>
        <begin position="299"/>
        <end position="317"/>
    </location>
</feature>
<proteinExistence type="predicted"/>
<name>A0A9W6K5I4_9PSED</name>
<dbReference type="PRINTS" id="PR01036">
    <property type="entry name" value="TCRTETB"/>
</dbReference>
<evidence type="ECO:0000256" key="3">
    <source>
        <dbReference type="ARBA" id="ARBA00022989"/>
    </source>
</evidence>
<dbReference type="GO" id="GO:0022857">
    <property type="term" value="F:transmembrane transporter activity"/>
    <property type="evidence" value="ECO:0007669"/>
    <property type="project" value="InterPro"/>
</dbReference>
<feature type="domain" description="Major facilitator superfamily (MFS) profile" evidence="6">
    <location>
        <begin position="10"/>
        <end position="466"/>
    </location>
</feature>
<keyword evidence="4 5" id="KW-0472">Membrane</keyword>
<dbReference type="EMBL" id="BSFN01000002">
    <property type="protein sequence ID" value="GLK88085.1"/>
    <property type="molecule type" value="Genomic_DNA"/>
</dbReference>
<dbReference type="Proteomes" id="UP001143328">
    <property type="component" value="Unassembled WGS sequence"/>
</dbReference>
<evidence type="ECO:0000313" key="8">
    <source>
        <dbReference type="Proteomes" id="UP001143328"/>
    </source>
</evidence>
<feature type="transmembrane region" description="Helical" evidence="5">
    <location>
        <begin position="161"/>
        <end position="178"/>
    </location>
</feature>
<evidence type="ECO:0000256" key="5">
    <source>
        <dbReference type="SAM" id="Phobius"/>
    </source>
</evidence>
<evidence type="ECO:0000256" key="1">
    <source>
        <dbReference type="ARBA" id="ARBA00004141"/>
    </source>
</evidence>
<dbReference type="GO" id="GO:0005886">
    <property type="term" value="C:plasma membrane"/>
    <property type="evidence" value="ECO:0007669"/>
    <property type="project" value="TreeGrafter"/>
</dbReference>
<evidence type="ECO:0000259" key="6">
    <source>
        <dbReference type="PROSITE" id="PS50850"/>
    </source>
</evidence>
<evidence type="ECO:0000256" key="4">
    <source>
        <dbReference type="ARBA" id="ARBA00023136"/>
    </source>
</evidence>
<protein>
    <submittedName>
        <fullName evidence="7">MFS transporter</fullName>
    </submittedName>
</protein>
<comment type="subcellular location">
    <subcellularLocation>
        <location evidence="1">Membrane</location>
        <topology evidence="1">Multi-pass membrane protein</topology>
    </subcellularLocation>
</comment>
<keyword evidence="3 5" id="KW-1133">Transmembrane helix</keyword>
<dbReference type="AlphaFoldDB" id="A0A9W6K5I4"/>
<reference evidence="7" key="1">
    <citation type="journal article" date="2014" name="Int. J. Syst. Evol. Microbiol.">
        <title>Complete genome sequence of Corynebacterium casei LMG S-19264T (=DSM 44701T), isolated from a smear-ripened cheese.</title>
        <authorList>
            <consortium name="US DOE Joint Genome Institute (JGI-PGF)"/>
            <person name="Walter F."/>
            <person name="Albersmeier A."/>
            <person name="Kalinowski J."/>
            <person name="Ruckert C."/>
        </authorList>
    </citation>
    <scope>NUCLEOTIDE SEQUENCE</scope>
    <source>
        <strain evidence="7">VKM B-2935</strain>
    </source>
</reference>
<dbReference type="InterPro" id="IPR036259">
    <property type="entry name" value="MFS_trans_sf"/>
</dbReference>
<keyword evidence="8" id="KW-1185">Reference proteome</keyword>
<dbReference type="PROSITE" id="PS50850">
    <property type="entry name" value="MFS"/>
    <property type="match status" value="1"/>
</dbReference>
<organism evidence="7 8">
    <name type="scientific">Pseudomonas turukhanskensis</name>
    <dbReference type="NCBI Taxonomy" id="1806536"/>
    <lineage>
        <taxon>Bacteria</taxon>
        <taxon>Pseudomonadati</taxon>
        <taxon>Pseudomonadota</taxon>
        <taxon>Gammaproteobacteria</taxon>
        <taxon>Pseudomonadales</taxon>
        <taxon>Pseudomonadaceae</taxon>
        <taxon>Pseudomonas</taxon>
    </lineage>
</organism>
<keyword evidence="2 5" id="KW-0812">Transmembrane</keyword>